<evidence type="ECO:0000256" key="2">
    <source>
        <dbReference type="ARBA" id="ARBA00023026"/>
    </source>
</evidence>
<dbReference type="AlphaFoldDB" id="A0AAD3H6Z9"/>
<feature type="compositionally biased region" description="Low complexity" evidence="5">
    <location>
        <begin position="575"/>
        <end position="593"/>
    </location>
</feature>
<dbReference type="GO" id="GO:0004252">
    <property type="term" value="F:serine-type endopeptidase activity"/>
    <property type="evidence" value="ECO:0007669"/>
    <property type="project" value="InterPro"/>
</dbReference>
<evidence type="ECO:0000256" key="4">
    <source>
        <dbReference type="RuleBase" id="RU363034"/>
    </source>
</evidence>
<feature type="region of interest" description="Disordered" evidence="5">
    <location>
        <begin position="548"/>
        <end position="593"/>
    </location>
</feature>
<dbReference type="EMBL" id="BLLK01000046">
    <property type="protein sequence ID" value="GFH52937.1"/>
    <property type="molecule type" value="Genomic_DNA"/>
</dbReference>
<keyword evidence="4" id="KW-0720">Serine protease</keyword>
<comment type="similarity">
    <text evidence="1">Belongs to the peptidase S1 family.</text>
</comment>
<dbReference type="InterPro" id="IPR033116">
    <property type="entry name" value="TRYPSIN_SER"/>
</dbReference>
<keyword evidence="8" id="KW-1185">Reference proteome</keyword>
<dbReference type="InterPro" id="IPR001314">
    <property type="entry name" value="Peptidase_S1A"/>
</dbReference>
<keyword evidence="4" id="KW-0378">Hydrolase</keyword>
<dbReference type="InterPro" id="IPR009003">
    <property type="entry name" value="Peptidase_S1_PA"/>
</dbReference>
<keyword evidence="2" id="KW-0843">Virulence</keyword>
<dbReference type="Proteomes" id="UP001054902">
    <property type="component" value="Unassembled WGS sequence"/>
</dbReference>
<evidence type="ECO:0000259" key="6">
    <source>
        <dbReference type="PROSITE" id="PS50240"/>
    </source>
</evidence>
<dbReference type="InterPro" id="IPR018114">
    <property type="entry name" value="TRYPSIN_HIS"/>
</dbReference>
<dbReference type="PANTHER" id="PTHR24276:SF91">
    <property type="entry name" value="AT26814P-RELATED"/>
    <property type="match status" value="1"/>
</dbReference>
<dbReference type="PRINTS" id="PR00722">
    <property type="entry name" value="CHYMOTRYPSIN"/>
</dbReference>
<dbReference type="InterPro" id="IPR001254">
    <property type="entry name" value="Trypsin_dom"/>
</dbReference>
<proteinExistence type="inferred from homology"/>
<keyword evidence="4" id="KW-0645">Protease</keyword>
<accession>A0AAD3H6Z9</accession>
<gene>
    <name evidence="7" type="ORF">CTEN210_09413</name>
</gene>
<evidence type="ECO:0000256" key="1">
    <source>
        <dbReference type="ARBA" id="ARBA00007664"/>
    </source>
</evidence>
<keyword evidence="3" id="KW-1015">Disulfide bond</keyword>
<dbReference type="FunFam" id="2.40.10.10:FF:000002">
    <property type="entry name" value="Transmembrane protease serine"/>
    <property type="match status" value="1"/>
</dbReference>
<feature type="domain" description="Peptidase S1" evidence="6">
    <location>
        <begin position="128"/>
        <end position="353"/>
    </location>
</feature>
<dbReference type="InterPro" id="IPR050430">
    <property type="entry name" value="Peptidase_S1"/>
</dbReference>
<dbReference type="Pfam" id="PF00089">
    <property type="entry name" value="Trypsin"/>
    <property type="match status" value="1"/>
</dbReference>
<protein>
    <recommendedName>
        <fullName evidence="6">Peptidase S1 domain-containing protein</fullName>
    </recommendedName>
</protein>
<dbReference type="SMART" id="SM00020">
    <property type="entry name" value="Tryp_SPc"/>
    <property type="match status" value="1"/>
</dbReference>
<dbReference type="PROSITE" id="PS50240">
    <property type="entry name" value="TRYPSIN_DOM"/>
    <property type="match status" value="1"/>
</dbReference>
<evidence type="ECO:0000313" key="7">
    <source>
        <dbReference type="EMBL" id="GFH52937.1"/>
    </source>
</evidence>
<dbReference type="PROSITE" id="PS00134">
    <property type="entry name" value="TRYPSIN_HIS"/>
    <property type="match status" value="1"/>
</dbReference>
<comment type="caution">
    <text evidence="7">The sequence shown here is derived from an EMBL/GenBank/DDBJ whole genome shotgun (WGS) entry which is preliminary data.</text>
</comment>
<dbReference type="InterPro" id="IPR043504">
    <property type="entry name" value="Peptidase_S1_PA_chymotrypsin"/>
</dbReference>
<name>A0AAD3H6Z9_9STRA</name>
<organism evidence="7 8">
    <name type="scientific">Chaetoceros tenuissimus</name>
    <dbReference type="NCBI Taxonomy" id="426638"/>
    <lineage>
        <taxon>Eukaryota</taxon>
        <taxon>Sar</taxon>
        <taxon>Stramenopiles</taxon>
        <taxon>Ochrophyta</taxon>
        <taxon>Bacillariophyta</taxon>
        <taxon>Coscinodiscophyceae</taxon>
        <taxon>Chaetocerotophycidae</taxon>
        <taxon>Chaetocerotales</taxon>
        <taxon>Chaetocerotaceae</taxon>
        <taxon>Chaetoceros</taxon>
    </lineage>
</organism>
<reference evidence="7 8" key="1">
    <citation type="journal article" date="2021" name="Sci. Rep.">
        <title>The genome of the diatom Chaetoceros tenuissimus carries an ancient integrated fragment of an extant virus.</title>
        <authorList>
            <person name="Hongo Y."/>
            <person name="Kimura K."/>
            <person name="Takaki Y."/>
            <person name="Yoshida Y."/>
            <person name="Baba S."/>
            <person name="Kobayashi G."/>
            <person name="Nagasaki K."/>
            <person name="Hano T."/>
            <person name="Tomaru Y."/>
        </authorList>
    </citation>
    <scope>NUCLEOTIDE SEQUENCE [LARGE SCALE GENOMIC DNA]</scope>
    <source>
        <strain evidence="7 8">NIES-3715</strain>
    </source>
</reference>
<evidence type="ECO:0000313" key="8">
    <source>
        <dbReference type="Proteomes" id="UP001054902"/>
    </source>
</evidence>
<evidence type="ECO:0000256" key="5">
    <source>
        <dbReference type="SAM" id="MobiDB-lite"/>
    </source>
</evidence>
<dbReference type="PROSITE" id="PS00135">
    <property type="entry name" value="TRYPSIN_SER"/>
    <property type="match status" value="1"/>
</dbReference>
<dbReference type="GO" id="GO:0006508">
    <property type="term" value="P:proteolysis"/>
    <property type="evidence" value="ECO:0007669"/>
    <property type="project" value="UniProtKB-KW"/>
</dbReference>
<feature type="compositionally biased region" description="Pro residues" evidence="5">
    <location>
        <begin position="480"/>
        <end position="490"/>
    </location>
</feature>
<feature type="region of interest" description="Disordered" evidence="5">
    <location>
        <begin position="363"/>
        <end position="402"/>
    </location>
</feature>
<feature type="compositionally biased region" description="Pro residues" evidence="5">
    <location>
        <begin position="368"/>
        <end position="394"/>
    </location>
</feature>
<feature type="region of interest" description="Disordered" evidence="5">
    <location>
        <begin position="454"/>
        <end position="490"/>
    </location>
</feature>
<dbReference type="Gene3D" id="2.40.10.10">
    <property type="entry name" value="Trypsin-like serine proteases"/>
    <property type="match status" value="1"/>
</dbReference>
<feature type="compositionally biased region" description="Low complexity" evidence="5">
    <location>
        <begin position="551"/>
        <end position="568"/>
    </location>
</feature>
<dbReference type="CDD" id="cd00190">
    <property type="entry name" value="Tryp_SPc"/>
    <property type="match status" value="1"/>
</dbReference>
<evidence type="ECO:0000256" key="3">
    <source>
        <dbReference type="ARBA" id="ARBA00023157"/>
    </source>
</evidence>
<dbReference type="PANTHER" id="PTHR24276">
    <property type="entry name" value="POLYSERASE-RELATED"/>
    <property type="match status" value="1"/>
</dbReference>
<dbReference type="SUPFAM" id="SSF50494">
    <property type="entry name" value="Trypsin-like serine proteases"/>
    <property type="match status" value="1"/>
</dbReference>
<feature type="compositionally biased region" description="Low complexity" evidence="5">
    <location>
        <begin position="454"/>
        <end position="479"/>
    </location>
</feature>
<sequence length="707" mass="75451">MLHETLHKILSSSKKNCNHNLFRKESDKKKMYLSKIVLVLVLSSQTSSSLAKETHLEDAISTVEIDATSTRKLDLWTPDCSIDANHDKPPCLCRYPTNWDSDTCTEWFAKPWVQKNYNIEPEGSNQRIIDGDPVSSGTYPWFAQARRGGSWGGCGGMLVAPEYVLTAAHCVGVFDGFIIGALCNGNNNCGQTSEEIEMSGQPISHPSYDRGSLDNDFALVKLQRRSTITPVPMDSDDIVSSYDTDKSLWPIGFGNQNPIDPQYPNQLYHVEVKYVEQDTCNNNYSGGITDNMMCAADPGQDSCQGDSGGPLMDRENNKLVGVVSWGIGCALPNYPGVYSKISSQWTWIKNTICSGHSSPKPGFCGGVPPSPTPPSPSPPTPSPPSPSPPSPSPPTGNCVDTSGWVDEYGDGCDWYENEGNRCDNYGDYFADANGITANMACCACGGGTTNPSPNTNAPTKAPTSSPTKAPVASPVTSAPVPSPVAPPSPPTGCVDTSGWVDEYGDGCDWYENEENRCGIYGDYFADANGITANMACCACGGGTTNPPPSNPQTNAPTKAPTSSPTLSPTVPPTSNPTVAPTSSPVASPATNVPTTAPVSPPVTFAPFSAPVGCQDTEERFIVGSNVRSCKWAYNKPERRCSDQVSTLCPASCANVTGNTCTPYDTIGKFTLPNGNQKTCDWVSVKDWRRCNNYVSHANCPVTCEVGV</sequence>